<dbReference type="GeneID" id="9054544"/>
<name>C5M189_PERM5</name>
<evidence type="ECO:0000259" key="1">
    <source>
        <dbReference type="PROSITE" id="PS50195"/>
    </source>
</evidence>
<reference evidence="2 3" key="1">
    <citation type="submission" date="2008-07" db="EMBL/GenBank/DDBJ databases">
        <authorList>
            <person name="El-Sayed N."/>
            <person name="Caler E."/>
            <person name="Inman J."/>
            <person name="Amedeo P."/>
            <person name="Hass B."/>
            <person name="Wortman J."/>
        </authorList>
    </citation>
    <scope>NUCLEOTIDE SEQUENCE [LARGE SCALE GENOMIC DNA]</scope>
    <source>
        <strain evidence="3">ATCC 50983 / TXsc</strain>
    </source>
</reference>
<organism evidence="3">
    <name type="scientific">Perkinsus marinus (strain ATCC 50983 / TXsc)</name>
    <dbReference type="NCBI Taxonomy" id="423536"/>
    <lineage>
        <taxon>Eukaryota</taxon>
        <taxon>Sar</taxon>
        <taxon>Alveolata</taxon>
        <taxon>Perkinsozoa</taxon>
        <taxon>Perkinsea</taxon>
        <taxon>Perkinsida</taxon>
        <taxon>Perkinsidae</taxon>
        <taxon>Perkinsus</taxon>
    </lineage>
</organism>
<dbReference type="GO" id="GO:0035091">
    <property type="term" value="F:phosphatidylinositol binding"/>
    <property type="evidence" value="ECO:0007669"/>
    <property type="project" value="InterPro"/>
</dbReference>
<dbReference type="AlphaFoldDB" id="C5M189"/>
<keyword evidence="3" id="KW-1185">Reference proteome</keyword>
<dbReference type="InterPro" id="IPR001683">
    <property type="entry name" value="PX_dom"/>
</dbReference>
<proteinExistence type="predicted"/>
<dbReference type="Gene3D" id="3.30.1520.10">
    <property type="entry name" value="Phox-like domain"/>
    <property type="match status" value="1"/>
</dbReference>
<evidence type="ECO:0000313" key="2">
    <source>
        <dbReference type="EMBL" id="EEQ97319.1"/>
    </source>
</evidence>
<evidence type="ECO:0000313" key="3">
    <source>
        <dbReference type="Proteomes" id="UP000007800"/>
    </source>
</evidence>
<dbReference type="Pfam" id="PF00787">
    <property type="entry name" value="PX"/>
    <property type="match status" value="1"/>
</dbReference>
<dbReference type="InterPro" id="IPR036871">
    <property type="entry name" value="PX_dom_sf"/>
</dbReference>
<dbReference type="Proteomes" id="UP000007800">
    <property type="component" value="Unassembled WGS sequence"/>
</dbReference>
<dbReference type="SUPFAM" id="SSF64268">
    <property type="entry name" value="PX domain"/>
    <property type="match status" value="1"/>
</dbReference>
<dbReference type="RefSeq" id="XP_002764602.1">
    <property type="nucleotide sequence ID" value="XM_002764556.1"/>
</dbReference>
<accession>C5M189</accession>
<dbReference type="EMBL" id="GG687290">
    <property type="protein sequence ID" value="EEQ97319.1"/>
    <property type="molecule type" value="Genomic_DNA"/>
</dbReference>
<sequence>MLSNRIGNSKPEKLEHANAYQSLSWTVYRRFSEFDSLMMELTGCGHAFLPPLPPKTLVRAPMATSDTIRTRTHALHILLRRLIQRPDTRSSPPFLRCPFRFAVTGMQVNATQTIVIASHEDSTAMARLGRVWSVVEADELGSINVYHRVKSVGGPPPYEGRGR</sequence>
<dbReference type="PROSITE" id="PS50195">
    <property type="entry name" value="PX"/>
    <property type="match status" value="1"/>
</dbReference>
<protein>
    <recommendedName>
        <fullName evidence="1">PX domain-containing protein</fullName>
    </recommendedName>
</protein>
<dbReference type="OrthoDB" id="430293at2759"/>
<dbReference type="CDD" id="cd06093">
    <property type="entry name" value="PX_domain"/>
    <property type="match status" value="1"/>
</dbReference>
<dbReference type="InParanoid" id="C5M189"/>
<feature type="domain" description="PX" evidence="1">
    <location>
        <begin position="1"/>
        <end position="122"/>
    </location>
</feature>
<gene>
    <name evidence="2" type="ORF">Pmar_PMAR024815</name>
</gene>